<dbReference type="GO" id="GO:0016987">
    <property type="term" value="F:sigma factor activity"/>
    <property type="evidence" value="ECO:0007669"/>
    <property type="project" value="UniProtKB-KW"/>
</dbReference>
<dbReference type="InterPro" id="IPR000943">
    <property type="entry name" value="RNA_pol_sigma70"/>
</dbReference>
<dbReference type="EMBL" id="DNZF01000048">
    <property type="protein sequence ID" value="HBK52748.1"/>
    <property type="molecule type" value="Genomic_DNA"/>
</dbReference>
<keyword evidence="4" id="KW-0804">Transcription</keyword>
<dbReference type="InterPro" id="IPR007127">
    <property type="entry name" value="RNA_pol_sigma_70_r1_1"/>
</dbReference>
<dbReference type="Pfam" id="PF03979">
    <property type="entry name" value="Sigma70_r1_1"/>
    <property type="match status" value="1"/>
</dbReference>
<evidence type="ECO:0000313" key="6">
    <source>
        <dbReference type="EMBL" id="HBK52748.1"/>
    </source>
</evidence>
<dbReference type="Pfam" id="PF04542">
    <property type="entry name" value="Sigma70_r2"/>
    <property type="match status" value="1"/>
</dbReference>
<accession>A0A354YTP9</accession>
<name>A0A354YTP9_9FIRM</name>
<keyword evidence="1" id="KW-0805">Transcription regulation</keyword>
<sequence length="180" mass="20637">MKLDRKLAEAVVNLAEKGKKKKSLSYEEITEELQSFNLEADQIDDIFEHLQTLGIVIGSEQDAELDEENESIETEEVVIPDGIEIDDPVRMYLKEIGRVPLLIAAQEIDLAQRIEEGDEEAKRQLVEANLRLVVSIAKRYVGRGMLFLDLIQEGNLGLMKAVEKFDYRKGYKFSTYATWW</sequence>
<dbReference type="InterPro" id="IPR050239">
    <property type="entry name" value="Sigma-70_RNA_pol_init_factors"/>
</dbReference>
<dbReference type="NCBIfam" id="TIGR02937">
    <property type="entry name" value="sigma70-ECF"/>
    <property type="match status" value="1"/>
</dbReference>
<evidence type="ECO:0000256" key="2">
    <source>
        <dbReference type="ARBA" id="ARBA00023082"/>
    </source>
</evidence>
<feature type="non-terminal residue" evidence="6">
    <location>
        <position position="180"/>
    </location>
</feature>
<proteinExistence type="predicted"/>
<dbReference type="STRING" id="378794.GCA_001570625_02218"/>
<dbReference type="GO" id="GO:0006352">
    <property type="term" value="P:DNA-templated transcription initiation"/>
    <property type="evidence" value="ECO:0007669"/>
    <property type="project" value="InterPro"/>
</dbReference>
<dbReference type="InterPro" id="IPR042189">
    <property type="entry name" value="RNA_pol_sigma_70_r1_1_sf"/>
</dbReference>
<gene>
    <name evidence="6" type="ORF">DDZ44_02260</name>
</gene>
<dbReference type="AlphaFoldDB" id="A0A354YTP9"/>
<organism evidence="6 7">
    <name type="scientific">Syntrophomonas wolfei</name>
    <dbReference type="NCBI Taxonomy" id="863"/>
    <lineage>
        <taxon>Bacteria</taxon>
        <taxon>Bacillati</taxon>
        <taxon>Bacillota</taxon>
        <taxon>Clostridia</taxon>
        <taxon>Eubacteriales</taxon>
        <taxon>Syntrophomonadaceae</taxon>
        <taxon>Syntrophomonas</taxon>
    </lineage>
</organism>
<evidence type="ECO:0000256" key="3">
    <source>
        <dbReference type="ARBA" id="ARBA00023125"/>
    </source>
</evidence>
<feature type="domain" description="RNA polymerase sigma-70" evidence="5">
    <location>
        <begin position="149"/>
        <end position="162"/>
    </location>
</feature>
<dbReference type="PANTHER" id="PTHR30603">
    <property type="entry name" value="RNA POLYMERASE SIGMA FACTOR RPO"/>
    <property type="match status" value="1"/>
</dbReference>
<keyword evidence="2" id="KW-0731">Sigma factor</keyword>
<evidence type="ECO:0000259" key="5">
    <source>
        <dbReference type="PROSITE" id="PS00715"/>
    </source>
</evidence>
<evidence type="ECO:0000256" key="4">
    <source>
        <dbReference type="ARBA" id="ARBA00023163"/>
    </source>
</evidence>
<dbReference type="SUPFAM" id="SSF88946">
    <property type="entry name" value="Sigma2 domain of RNA polymerase sigma factors"/>
    <property type="match status" value="1"/>
</dbReference>
<dbReference type="Gene3D" id="1.10.601.10">
    <property type="entry name" value="RNA Polymerase Primary Sigma Factor"/>
    <property type="match status" value="2"/>
</dbReference>
<dbReference type="Pfam" id="PF00140">
    <property type="entry name" value="Sigma70_r1_2"/>
    <property type="match status" value="1"/>
</dbReference>
<evidence type="ECO:0000256" key="1">
    <source>
        <dbReference type="ARBA" id="ARBA00023015"/>
    </source>
</evidence>
<evidence type="ECO:0000313" key="7">
    <source>
        <dbReference type="Proteomes" id="UP000263273"/>
    </source>
</evidence>
<dbReference type="Proteomes" id="UP000263273">
    <property type="component" value="Unassembled WGS sequence"/>
</dbReference>
<protein>
    <submittedName>
        <fullName evidence="6">RNA polymerase sigma factor RpoD</fullName>
    </submittedName>
</protein>
<keyword evidence="3" id="KW-0238">DNA-binding</keyword>
<dbReference type="Gene3D" id="1.10.220.120">
    <property type="entry name" value="Sigma-70 factor, region 1.1"/>
    <property type="match status" value="1"/>
</dbReference>
<dbReference type="InterPro" id="IPR014284">
    <property type="entry name" value="RNA_pol_sigma-70_dom"/>
</dbReference>
<dbReference type="GO" id="GO:0003677">
    <property type="term" value="F:DNA binding"/>
    <property type="evidence" value="ECO:0007669"/>
    <property type="project" value="UniProtKB-KW"/>
</dbReference>
<dbReference type="InterPro" id="IPR007627">
    <property type="entry name" value="RNA_pol_sigma70_r2"/>
</dbReference>
<dbReference type="InterPro" id="IPR009042">
    <property type="entry name" value="RNA_pol_sigma70_r1_2"/>
</dbReference>
<dbReference type="PRINTS" id="PR00046">
    <property type="entry name" value="SIGMA70FCT"/>
</dbReference>
<dbReference type="PROSITE" id="PS00715">
    <property type="entry name" value="SIGMA70_1"/>
    <property type="match status" value="1"/>
</dbReference>
<reference evidence="6 7" key="1">
    <citation type="journal article" date="2018" name="Nat. Biotechnol.">
        <title>A standardized bacterial taxonomy based on genome phylogeny substantially revises the tree of life.</title>
        <authorList>
            <person name="Parks D.H."/>
            <person name="Chuvochina M."/>
            <person name="Waite D.W."/>
            <person name="Rinke C."/>
            <person name="Skarshewski A."/>
            <person name="Chaumeil P.A."/>
            <person name="Hugenholtz P."/>
        </authorList>
    </citation>
    <scope>NUCLEOTIDE SEQUENCE [LARGE SCALE GENOMIC DNA]</scope>
    <source>
        <strain evidence="6">UBA10948</strain>
    </source>
</reference>
<dbReference type="InterPro" id="IPR013325">
    <property type="entry name" value="RNA_pol_sigma_r2"/>
</dbReference>
<comment type="caution">
    <text evidence="6">The sequence shown here is derived from an EMBL/GenBank/DDBJ whole genome shotgun (WGS) entry which is preliminary data.</text>
</comment>
<dbReference type="PANTHER" id="PTHR30603:SF60">
    <property type="entry name" value="RNA POLYMERASE SIGMA FACTOR RPOD"/>
    <property type="match status" value="1"/>
</dbReference>